<evidence type="ECO:0000313" key="13">
    <source>
        <dbReference type="Proteomes" id="UP000228920"/>
    </source>
</evidence>
<dbReference type="InterPro" id="IPR036901">
    <property type="entry name" value="Asp/Orn_carbamoylTrfase_sf"/>
</dbReference>
<comment type="catalytic activity">
    <reaction evidence="7">
        <text>carbamoyl phosphate + L-aspartate = N-carbamoyl-L-aspartate + phosphate + H(+)</text>
        <dbReference type="Rhea" id="RHEA:20013"/>
        <dbReference type="ChEBI" id="CHEBI:15378"/>
        <dbReference type="ChEBI" id="CHEBI:29991"/>
        <dbReference type="ChEBI" id="CHEBI:32814"/>
        <dbReference type="ChEBI" id="CHEBI:43474"/>
        <dbReference type="ChEBI" id="CHEBI:58228"/>
        <dbReference type="EC" id="2.1.3.2"/>
    </reaction>
</comment>
<dbReference type="GO" id="GO:0004070">
    <property type="term" value="F:aspartate carbamoyltransferase activity"/>
    <property type="evidence" value="ECO:0007669"/>
    <property type="project" value="UniProtKB-UniRule"/>
</dbReference>
<evidence type="ECO:0000256" key="9">
    <source>
        <dbReference type="RuleBase" id="RU003634"/>
    </source>
</evidence>
<feature type="domain" description="Aspartate/ornithine carbamoyltransferase carbamoyl-P binding" evidence="11">
    <location>
        <begin position="24"/>
        <end position="171"/>
    </location>
</feature>
<gene>
    <name evidence="12" type="primary">pyrB</name>
    <name evidence="12" type="ORF">COY32_04940</name>
</gene>
<comment type="similarity">
    <text evidence="2">Belongs to the aspartate/ornithine carbamoyltransferase superfamily. ATCase family.</text>
</comment>
<dbReference type="SUPFAM" id="SSF53671">
    <property type="entry name" value="Aspartate/ornithine carbamoyltransferase"/>
    <property type="match status" value="1"/>
</dbReference>
<comment type="pathway">
    <text evidence="1">Pyrimidine metabolism; UMP biosynthesis via de novo pathway; (S)-dihydroorotate from bicarbonate: step 2/3.</text>
</comment>
<evidence type="ECO:0000256" key="5">
    <source>
        <dbReference type="ARBA" id="ARBA00022975"/>
    </source>
</evidence>
<protein>
    <recommendedName>
        <fullName evidence="3 8">Aspartate carbamoyltransferase</fullName>
        <ecNumber evidence="3 8">2.1.3.2</ecNumber>
    </recommendedName>
</protein>
<dbReference type="UniPathway" id="UPA00070">
    <property type="reaction ID" value="UER00116"/>
</dbReference>
<dbReference type="GO" id="GO:0006207">
    <property type="term" value="P:'de novo' pyrimidine nucleobase biosynthetic process"/>
    <property type="evidence" value="ECO:0007669"/>
    <property type="project" value="InterPro"/>
</dbReference>
<evidence type="ECO:0000256" key="2">
    <source>
        <dbReference type="ARBA" id="ARBA00008896"/>
    </source>
</evidence>
<keyword evidence="5" id="KW-0665">Pyrimidine biosynthesis</keyword>
<evidence type="ECO:0000256" key="7">
    <source>
        <dbReference type="ARBA" id="ARBA00048859"/>
    </source>
</evidence>
<dbReference type="PANTHER" id="PTHR45753:SF6">
    <property type="entry name" value="ASPARTATE CARBAMOYLTRANSFERASE"/>
    <property type="match status" value="1"/>
</dbReference>
<dbReference type="NCBIfam" id="TIGR00670">
    <property type="entry name" value="asp_carb_tr"/>
    <property type="match status" value="1"/>
</dbReference>
<comment type="function">
    <text evidence="6">Catalyzes the condensation of carbamoyl phosphate and aspartate to form carbamoyl aspartate and inorganic phosphate, the committed step in the de novo pyrimidine nucleotide biosynthesis pathway.</text>
</comment>
<dbReference type="EC" id="2.1.3.2" evidence="3 8"/>
<dbReference type="Pfam" id="PF02729">
    <property type="entry name" value="OTCace_N"/>
    <property type="match status" value="1"/>
</dbReference>
<dbReference type="PRINTS" id="PR00100">
    <property type="entry name" value="AOTCASE"/>
</dbReference>
<comment type="caution">
    <text evidence="12">The sequence shown here is derived from an EMBL/GenBank/DDBJ whole genome shotgun (WGS) entry which is preliminary data.</text>
</comment>
<evidence type="ECO:0000256" key="6">
    <source>
        <dbReference type="ARBA" id="ARBA00043884"/>
    </source>
</evidence>
<dbReference type="Proteomes" id="UP000228920">
    <property type="component" value="Unassembled WGS sequence"/>
</dbReference>
<evidence type="ECO:0000256" key="1">
    <source>
        <dbReference type="ARBA" id="ARBA00004852"/>
    </source>
</evidence>
<feature type="domain" description="Aspartate/ornithine carbamoyltransferase Asp/Orn-binding" evidence="10">
    <location>
        <begin position="178"/>
        <end position="288"/>
    </location>
</feature>
<dbReference type="GO" id="GO:0016597">
    <property type="term" value="F:amino acid binding"/>
    <property type="evidence" value="ECO:0007669"/>
    <property type="project" value="InterPro"/>
</dbReference>
<keyword evidence="4 9" id="KW-0808">Transferase</keyword>
<dbReference type="InterPro" id="IPR002082">
    <property type="entry name" value="Asp_carbamoyltransf"/>
</dbReference>
<dbReference type="PANTHER" id="PTHR45753">
    <property type="entry name" value="ORNITHINE CARBAMOYLTRANSFERASE, MITOCHONDRIAL"/>
    <property type="match status" value="1"/>
</dbReference>
<dbReference type="InterPro" id="IPR006132">
    <property type="entry name" value="Asp/Orn_carbamoyltranf_P-bd"/>
</dbReference>
<dbReference type="Pfam" id="PF00185">
    <property type="entry name" value="OTCace"/>
    <property type="match status" value="1"/>
</dbReference>
<dbReference type="PROSITE" id="PS00097">
    <property type="entry name" value="CARBAMOYLTRANSFERASE"/>
    <property type="match status" value="1"/>
</dbReference>
<dbReference type="Gene3D" id="3.40.50.1370">
    <property type="entry name" value="Aspartate/ornithine carbamoyltransferase"/>
    <property type="match status" value="2"/>
</dbReference>
<evidence type="ECO:0000259" key="10">
    <source>
        <dbReference type="Pfam" id="PF00185"/>
    </source>
</evidence>
<evidence type="ECO:0000256" key="3">
    <source>
        <dbReference type="ARBA" id="ARBA00013008"/>
    </source>
</evidence>
<evidence type="ECO:0000256" key="8">
    <source>
        <dbReference type="NCBIfam" id="TIGR00670"/>
    </source>
</evidence>
<dbReference type="FunFam" id="3.40.50.1370:FF:000002">
    <property type="entry name" value="Aspartate carbamoyltransferase 2"/>
    <property type="match status" value="1"/>
</dbReference>
<reference evidence="13" key="1">
    <citation type="submission" date="2017-09" db="EMBL/GenBank/DDBJ databases">
        <title>Depth-based differentiation of microbial function through sediment-hosted aquifers and enrichment of novel symbionts in the deep terrestrial subsurface.</title>
        <authorList>
            <person name="Probst A.J."/>
            <person name="Ladd B."/>
            <person name="Jarett J.K."/>
            <person name="Geller-Mcgrath D.E."/>
            <person name="Sieber C.M.K."/>
            <person name="Emerson J.B."/>
            <person name="Anantharaman K."/>
            <person name="Thomas B.C."/>
            <person name="Malmstrom R."/>
            <person name="Stieglmeier M."/>
            <person name="Klingl A."/>
            <person name="Woyke T."/>
            <person name="Ryan C.M."/>
            <person name="Banfield J.F."/>
        </authorList>
    </citation>
    <scope>NUCLEOTIDE SEQUENCE [LARGE SCALE GENOMIC DNA]</scope>
</reference>
<proteinExistence type="inferred from homology"/>
<evidence type="ECO:0000256" key="4">
    <source>
        <dbReference type="ARBA" id="ARBA00022679"/>
    </source>
</evidence>
<dbReference type="InterPro" id="IPR006130">
    <property type="entry name" value="Asp/Orn_carbamoylTrfase"/>
</dbReference>
<dbReference type="InterPro" id="IPR006131">
    <property type="entry name" value="Asp_carbamoyltransf_Asp/Orn-bd"/>
</dbReference>
<sequence>MSDQTSLASPAGISMFNGSGFMGKNILSVSQFEIEHLEQILAMARDMAAMVGRFGSTDLLKGKILTTLFYEPSTRTFSSFVAAMQRLGGTVIPIQNVQYSSVSKGESLRDTVRTLAAYCNVIAMRHPEVGSVNSAARALEAYPYKVPVINAGDGTGEHPTQAILDIYTIQQRLTEINGCHVVMVGDLKNGRTVHSLAHLLALYDNITITFVSPPALCMPKERISALRELGCIVFESESLEDVIEYADVLYVTRVQKERFSDPAEYERLKLQYVVGAEMLNIAQPKMVLISFKDKQRSCNSSRLAAKYLIDW</sequence>
<evidence type="ECO:0000313" key="12">
    <source>
        <dbReference type="EMBL" id="PIZ45613.1"/>
    </source>
</evidence>
<evidence type="ECO:0000259" key="11">
    <source>
        <dbReference type="Pfam" id="PF02729"/>
    </source>
</evidence>
<dbReference type="GO" id="GO:0044205">
    <property type="term" value="P:'de novo' UMP biosynthetic process"/>
    <property type="evidence" value="ECO:0007669"/>
    <property type="project" value="UniProtKB-UniPathway"/>
</dbReference>
<dbReference type="PRINTS" id="PR00101">
    <property type="entry name" value="ATCASE"/>
</dbReference>
<organism evidence="12 13">
    <name type="scientific">candidate division WWE3 bacterium CG_4_10_14_0_2_um_filter_41_14</name>
    <dbReference type="NCBI Taxonomy" id="1975072"/>
    <lineage>
        <taxon>Bacteria</taxon>
        <taxon>Katanobacteria</taxon>
    </lineage>
</organism>
<feature type="non-terminal residue" evidence="12">
    <location>
        <position position="311"/>
    </location>
</feature>
<accession>A0A2M7THE1</accession>
<dbReference type="AlphaFoldDB" id="A0A2M7THE1"/>
<dbReference type="EMBL" id="PFNL01000128">
    <property type="protein sequence ID" value="PIZ45613.1"/>
    <property type="molecule type" value="Genomic_DNA"/>
</dbReference>
<name>A0A2M7THE1_UNCKA</name>
<dbReference type="GO" id="GO:0006520">
    <property type="term" value="P:amino acid metabolic process"/>
    <property type="evidence" value="ECO:0007669"/>
    <property type="project" value="InterPro"/>
</dbReference>